<evidence type="ECO:0000256" key="3">
    <source>
        <dbReference type="ARBA" id="ARBA00022490"/>
    </source>
</evidence>
<dbReference type="InterPro" id="IPR041627">
    <property type="entry name" value="AAA_lid_6"/>
</dbReference>
<evidence type="ECO:0000313" key="8">
    <source>
        <dbReference type="Proteomes" id="UP000282551"/>
    </source>
</evidence>
<dbReference type="PANTHER" id="PTHR43392">
    <property type="entry name" value="AAA-TYPE ATPASE FAMILY PROTEIN / ANKYRIN REPEAT FAMILY PROTEIN"/>
    <property type="match status" value="1"/>
</dbReference>
<dbReference type="GO" id="GO:0016887">
    <property type="term" value="F:ATP hydrolysis activity"/>
    <property type="evidence" value="ECO:0007669"/>
    <property type="project" value="InterPro"/>
</dbReference>
<dbReference type="Pfam" id="PF00004">
    <property type="entry name" value="AAA"/>
    <property type="match status" value="1"/>
</dbReference>
<dbReference type="Pfam" id="PF21545">
    <property type="entry name" value="T7SS_EccA1_N"/>
    <property type="match status" value="1"/>
</dbReference>
<dbReference type="InterPro" id="IPR027417">
    <property type="entry name" value="P-loop_NTPase"/>
</dbReference>
<dbReference type="InterPro" id="IPR003593">
    <property type="entry name" value="AAA+_ATPase"/>
</dbReference>
<evidence type="ECO:0000259" key="6">
    <source>
        <dbReference type="SMART" id="SM00382"/>
    </source>
</evidence>
<keyword evidence="8" id="KW-1185">Reference proteome</keyword>
<dbReference type="InterPro" id="IPR023835">
    <property type="entry name" value="T7SS_EccA"/>
</dbReference>
<gene>
    <name evidence="7" type="primary">eccA1_3</name>
    <name evidence="7" type="ORF">NCTC10485_04336</name>
</gene>
<dbReference type="PANTHER" id="PTHR43392:SF2">
    <property type="entry name" value="AAA-TYPE ATPASE FAMILY PROTEIN _ ANKYRIN REPEAT FAMILY PROTEIN"/>
    <property type="match status" value="1"/>
</dbReference>
<keyword evidence="3" id="KW-0963">Cytoplasm</keyword>
<feature type="domain" description="AAA+ ATPase" evidence="6">
    <location>
        <begin position="371"/>
        <end position="510"/>
    </location>
</feature>
<evidence type="ECO:0000256" key="1">
    <source>
        <dbReference type="ARBA" id="ARBA00004496"/>
    </source>
</evidence>
<keyword evidence="4" id="KW-0547">Nucleotide-binding</keyword>
<dbReference type="InterPro" id="IPR003959">
    <property type="entry name" value="ATPase_AAA_core"/>
</dbReference>
<dbReference type="PRINTS" id="PR00819">
    <property type="entry name" value="CBXCFQXSUPER"/>
</dbReference>
<dbReference type="Gene3D" id="1.10.8.60">
    <property type="match status" value="1"/>
</dbReference>
<dbReference type="InterPro" id="IPR011990">
    <property type="entry name" value="TPR-like_helical_dom_sf"/>
</dbReference>
<organism evidence="7 8">
    <name type="scientific">Mycolicibacterium chitae</name>
    <name type="common">Mycobacterium chitae</name>
    <dbReference type="NCBI Taxonomy" id="1792"/>
    <lineage>
        <taxon>Bacteria</taxon>
        <taxon>Bacillati</taxon>
        <taxon>Actinomycetota</taxon>
        <taxon>Actinomycetes</taxon>
        <taxon>Mycobacteriales</taxon>
        <taxon>Mycobacteriaceae</taxon>
        <taxon>Mycolicibacterium</taxon>
    </lineage>
</organism>
<dbReference type="SMART" id="SM00382">
    <property type="entry name" value="AAA"/>
    <property type="match status" value="1"/>
</dbReference>
<name>A0A3S4RVQ9_MYCCI</name>
<sequence length="628" mass="67918">MAVRCVPPEMTMGTAENGSDILTVHTATRVDDDVVSRFATCAKALGLKVYERQRPADLTAARSGFTALTRIAHEQCDAWIGLAAAGDTSPHVLQNIAATVDTAGVLQRKIELPVKTLGFTYDTGLYLQLRATEPDDFRLAYVAALATAGRFADADAIVAEILERRPGWQDARWVRAAVNFRAERWADVVKLLTPVVNDKDLDDTFAHAVKVALGTALARLGMFAPALSYLEEPEGPIEVAVVDGSLAKALALRAHGLEEDAAEVLQDLYAANPENAQVEEALSDPTFGIVTTTAARIDARTDPWDPETEPSDADFVDPGAHERKAMLLAEAEEQLGEFIGLEEVKDQVARLKSSVAMALLRQERGLAVAQRSHHLVFAGPPGTGKTTIARVVAKIYCGLGLLKKENVREVHRADLIGQHIGETEAKTNAIIDSALDGVLFLDEAYALVATGAKNDFGLVAIDTLLARMENDRDRLVVIIAGYRADLDRFLDTNEGLRSRFTRSIDFPSYTPGELVEIAAAMASQRDSVFEQAALDDLQVLCNHLATTTMPDANGVDRRSLDIAGNGRFVRNVVERSEEEREFRLDHLDDAAAGGAHEFTDEELMTITAGDVGHAVTPLLRGLGLTVPA</sequence>
<dbReference type="InterPro" id="IPR050773">
    <property type="entry name" value="CbxX/CfxQ_RuBisCO_ESX"/>
</dbReference>
<dbReference type="CDD" id="cd00009">
    <property type="entry name" value="AAA"/>
    <property type="match status" value="1"/>
</dbReference>
<dbReference type="Proteomes" id="UP000282551">
    <property type="component" value="Chromosome"/>
</dbReference>
<dbReference type="AlphaFoldDB" id="A0A3S4RVQ9"/>
<proteinExistence type="inferred from homology"/>
<keyword evidence="5" id="KW-0067">ATP-binding</keyword>
<dbReference type="Pfam" id="PF17866">
    <property type="entry name" value="AAA_lid_6"/>
    <property type="match status" value="1"/>
</dbReference>
<comment type="subcellular location">
    <subcellularLocation>
        <location evidence="1">Cytoplasm</location>
    </subcellularLocation>
</comment>
<reference evidence="7 8" key="1">
    <citation type="submission" date="2018-12" db="EMBL/GenBank/DDBJ databases">
        <authorList>
            <consortium name="Pathogen Informatics"/>
        </authorList>
    </citation>
    <scope>NUCLEOTIDE SEQUENCE [LARGE SCALE GENOMIC DNA]</scope>
    <source>
        <strain evidence="7 8">NCTC10485</strain>
    </source>
</reference>
<evidence type="ECO:0000256" key="4">
    <source>
        <dbReference type="ARBA" id="ARBA00022741"/>
    </source>
</evidence>
<dbReference type="GO" id="GO:0005524">
    <property type="term" value="F:ATP binding"/>
    <property type="evidence" value="ECO:0007669"/>
    <property type="project" value="UniProtKB-KW"/>
</dbReference>
<dbReference type="InterPro" id="IPR049078">
    <property type="entry name" value="T7SS_EccA1-like_N"/>
</dbReference>
<dbReference type="NCBIfam" id="TIGR03922">
    <property type="entry name" value="T7SS_EccA"/>
    <property type="match status" value="1"/>
</dbReference>
<dbReference type="SUPFAM" id="SSF48452">
    <property type="entry name" value="TPR-like"/>
    <property type="match status" value="1"/>
</dbReference>
<protein>
    <submittedName>
        <fullName evidence="7">ATPase AAA</fullName>
    </submittedName>
</protein>
<comment type="similarity">
    <text evidence="2">Belongs to the CbxX/CfxQ family.</text>
</comment>
<dbReference type="Gene3D" id="1.25.40.10">
    <property type="entry name" value="Tetratricopeptide repeat domain"/>
    <property type="match status" value="1"/>
</dbReference>
<dbReference type="Gene3D" id="3.40.50.300">
    <property type="entry name" value="P-loop containing nucleotide triphosphate hydrolases"/>
    <property type="match status" value="1"/>
</dbReference>
<dbReference type="EMBL" id="LR134355">
    <property type="protein sequence ID" value="VEG50020.1"/>
    <property type="molecule type" value="Genomic_DNA"/>
</dbReference>
<dbReference type="SUPFAM" id="SSF52540">
    <property type="entry name" value="P-loop containing nucleoside triphosphate hydrolases"/>
    <property type="match status" value="1"/>
</dbReference>
<evidence type="ECO:0000256" key="2">
    <source>
        <dbReference type="ARBA" id="ARBA00010378"/>
    </source>
</evidence>
<accession>A0A3S4RVQ9</accession>
<evidence type="ECO:0000313" key="7">
    <source>
        <dbReference type="EMBL" id="VEG50020.1"/>
    </source>
</evidence>
<dbReference type="InterPro" id="IPR000641">
    <property type="entry name" value="CbxX/CfxQ"/>
</dbReference>
<dbReference type="FunFam" id="3.40.50.300:FF:000216">
    <property type="entry name" value="Type VII secretion ATPase EccA"/>
    <property type="match status" value="1"/>
</dbReference>
<evidence type="ECO:0000256" key="5">
    <source>
        <dbReference type="ARBA" id="ARBA00022840"/>
    </source>
</evidence>
<dbReference type="GO" id="GO:0005737">
    <property type="term" value="C:cytoplasm"/>
    <property type="evidence" value="ECO:0007669"/>
    <property type="project" value="UniProtKB-SubCell"/>
</dbReference>